<dbReference type="FunFam" id="3.40.50.880:FF:000008">
    <property type="entry name" value="Phosphoribosylformylglycinamidine synthase"/>
    <property type="match status" value="1"/>
</dbReference>
<dbReference type="GO" id="GO:0005524">
    <property type="term" value="F:ATP binding"/>
    <property type="evidence" value="ECO:0007669"/>
    <property type="project" value="UniProtKB-KW"/>
</dbReference>
<dbReference type="OMA" id="LSANWMW"/>
<dbReference type="HAMAP" id="MF_00419">
    <property type="entry name" value="PurL_1"/>
    <property type="match status" value="1"/>
</dbReference>
<organism evidence="23 24">
    <name type="scientific">Huiozyma naganishii (strain ATCC MYA-139 / BCRC 22969 / CBS 8797 / KCTC 17520 / NBRC 10181 / NCYC 3082 / Yp74L-3)</name>
    <name type="common">Yeast</name>
    <name type="synonym">Kazachstania naganishii</name>
    <dbReference type="NCBI Taxonomy" id="1071383"/>
    <lineage>
        <taxon>Eukaryota</taxon>
        <taxon>Fungi</taxon>
        <taxon>Dikarya</taxon>
        <taxon>Ascomycota</taxon>
        <taxon>Saccharomycotina</taxon>
        <taxon>Saccharomycetes</taxon>
        <taxon>Saccharomycetales</taxon>
        <taxon>Saccharomycetaceae</taxon>
        <taxon>Huiozyma</taxon>
    </lineage>
</organism>
<feature type="domain" description="PurM-like C-terminal" evidence="19">
    <location>
        <begin position="476"/>
        <end position="633"/>
    </location>
</feature>
<evidence type="ECO:0000259" key="21">
    <source>
        <dbReference type="Pfam" id="PF18076"/>
    </source>
</evidence>
<evidence type="ECO:0000256" key="7">
    <source>
        <dbReference type="ARBA" id="ARBA00022723"/>
    </source>
</evidence>
<dbReference type="Proteomes" id="UP000006310">
    <property type="component" value="Chromosome 4"/>
</dbReference>
<evidence type="ECO:0000256" key="5">
    <source>
        <dbReference type="ARBA" id="ARBA00022490"/>
    </source>
</evidence>
<dbReference type="InterPro" id="IPR036676">
    <property type="entry name" value="PurM-like_C_sf"/>
</dbReference>
<dbReference type="FunFam" id="3.30.1330.10:FF:000005">
    <property type="entry name" value="Phosphoribosylformylglycinamidine synthase"/>
    <property type="match status" value="1"/>
</dbReference>
<dbReference type="SUPFAM" id="SSF55326">
    <property type="entry name" value="PurM N-terminal domain-like"/>
    <property type="match status" value="2"/>
</dbReference>
<keyword evidence="24" id="KW-1185">Reference proteome</keyword>
<dbReference type="Gene3D" id="3.90.650.10">
    <property type="entry name" value="PurM-like C-terminal domain"/>
    <property type="match status" value="2"/>
</dbReference>
<dbReference type="GO" id="GO:0004642">
    <property type="term" value="F:phosphoribosylformylglycinamidine synthase activity"/>
    <property type="evidence" value="ECO:0007669"/>
    <property type="project" value="UniProtKB-EC"/>
</dbReference>
<dbReference type="SUPFAM" id="SSF82697">
    <property type="entry name" value="PurS-like"/>
    <property type="match status" value="1"/>
</dbReference>
<evidence type="ECO:0000256" key="10">
    <source>
        <dbReference type="ARBA" id="ARBA00022840"/>
    </source>
</evidence>
<reference evidence="24" key="2">
    <citation type="submission" date="2012-08" db="EMBL/GenBank/DDBJ databases">
        <title>Genome sequence of Kazachstania naganishii.</title>
        <authorList>
            <person name="Gordon J.L."/>
            <person name="Armisen D."/>
            <person name="Proux-Wera E."/>
            <person name="OhEigeartaigh S.S."/>
            <person name="Byrne K.P."/>
            <person name="Wolfe K.H."/>
        </authorList>
    </citation>
    <scope>NUCLEOTIDE SEQUENCE [LARGE SCALE GENOMIC DNA]</scope>
    <source>
        <strain evidence="24">ATCC MYA-139 / BCRC 22969 / CBS 8797 / CCRC 22969 / KCTC 17520 / NBRC 10181 / NCYC 3082</strain>
    </source>
</reference>
<dbReference type="InterPro" id="IPR036604">
    <property type="entry name" value="PurS-like_sf"/>
</dbReference>
<evidence type="ECO:0000256" key="11">
    <source>
        <dbReference type="ARBA" id="ARBA00022842"/>
    </source>
</evidence>
<dbReference type="KEGG" id="kng:KNAG_0D04130"/>
<dbReference type="Pfam" id="PF13507">
    <property type="entry name" value="GATase_5"/>
    <property type="match status" value="1"/>
</dbReference>
<dbReference type="EMBL" id="HE978317">
    <property type="protein sequence ID" value="CCK70159.1"/>
    <property type="molecule type" value="Genomic_DNA"/>
</dbReference>
<feature type="domain" description="Phosphoribosylformylglycinamidine synthase linker" evidence="20">
    <location>
        <begin position="211"/>
        <end position="261"/>
    </location>
</feature>
<dbReference type="STRING" id="1071383.J7S622"/>
<feature type="domain" description="Phosphoribosylformylglycinamidine synthase N-terminal" evidence="21">
    <location>
        <begin position="40"/>
        <end position="174"/>
    </location>
</feature>
<name>J7S622_HUIN7</name>
<comment type="function">
    <text evidence="16">Phosphoribosylformylglycinamidine synthase involved in the purines biosynthetic pathway. Catalyzes the ATP-dependent conversion of formylglycinamide ribonucleotide (FGAR) and glutamine to yield formylglycinamidine ribonucleotide (FGAM) and glutamate.</text>
</comment>
<dbReference type="PROSITE" id="PS51273">
    <property type="entry name" value="GATASE_TYPE_1"/>
    <property type="match status" value="1"/>
</dbReference>
<dbReference type="Gene3D" id="1.10.8.750">
    <property type="entry name" value="Phosphoribosylformylglycinamidine synthase, linker domain"/>
    <property type="match status" value="1"/>
</dbReference>
<dbReference type="SUPFAM" id="SSF52317">
    <property type="entry name" value="Class I glutamine amidotransferase-like"/>
    <property type="match status" value="1"/>
</dbReference>
<evidence type="ECO:0000313" key="23">
    <source>
        <dbReference type="EMBL" id="CCK70159.1"/>
    </source>
</evidence>
<evidence type="ECO:0000313" key="24">
    <source>
        <dbReference type="Proteomes" id="UP000006310"/>
    </source>
</evidence>
<dbReference type="CDD" id="cd01740">
    <property type="entry name" value="GATase1_FGAR_AT"/>
    <property type="match status" value="1"/>
</dbReference>
<dbReference type="RefSeq" id="XP_022464405.1">
    <property type="nucleotide sequence ID" value="XM_022607850.1"/>
</dbReference>
<comment type="catalytic activity">
    <reaction evidence="15">
        <text>N(2)-formyl-N(1)-(5-phospho-beta-D-ribosyl)glycinamide + L-glutamine + ATP + H2O = 2-formamido-N(1)-(5-O-phospho-beta-D-ribosyl)acetamidine + L-glutamate + ADP + phosphate + H(+)</text>
        <dbReference type="Rhea" id="RHEA:17129"/>
        <dbReference type="ChEBI" id="CHEBI:15377"/>
        <dbReference type="ChEBI" id="CHEBI:15378"/>
        <dbReference type="ChEBI" id="CHEBI:29985"/>
        <dbReference type="ChEBI" id="CHEBI:30616"/>
        <dbReference type="ChEBI" id="CHEBI:43474"/>
        <dbReference type="ChEBI" id="CHEBI:58359"/>
        <dbReference type="ChEBI" id="CHEBI:147286"/>
        <dbReference type="ChEBI" id="CHEBI:147287"/>
        <dbReference type="ChEBI" id="CHEBI:456216"/>
        <dbReference type="EC" id="6.3.5.3"/>
    </reaction>
</comment>
<sequence length="1349" mass="147228">MSLILAGPKVLSSFRVDNLMKDFNNFTNSINSILEIRSCFVHYVDIADGLSLTSEDSKLLDVLLNYDTPLDTENDPLSKLLVDAVNKNWTDKDLNLKDTYLVRVVPRSGTISPWSSKATNIAQVCGLEDKVQRIERGVALLIKTIPSFPLLENLNDVSLKSVYDRMTQQLFLNNPPNLKDIFTHANPKPLVHIPLVSASSTDKKQSPEDILSDANSKLGLALDVGEMDYLIKAFVEVMHRDPTDVELFMFAQVNSEHCRHKIFNADWTIDGLKKDFTLFQMIRNTHKLCPDFTISAYSDNAAVVDSENKAYYFAPDPTTKRWTASEESVPLLIKVETHNHPTAVSPFPGAATGSGGEIRDEGATGRGSKTKCGLSGFSVSDLLIPGQRQPWELDVGKPSHIASALDIMIEAPLGSAAFNNEFGRPCINGYFRTLTTKVPNADNEEEIRGFHKPIMIAGGFGTVRPQFALKDKPITAGSAIIVLGGQSMLIGLGGGAASSIASGEGSADLDFASVQRGNSEMERRCQQVIDSCVALGDNNPIQSIHDVGAGGLSNALPELVHDNDLGAKFDIRKVLSLEKGMSPMEIWCNESQERYVLGVSQTDLQIFEKICERERAPFAVVGHATAEQRLIVEDPLLKGTPIDLEMSILFGKPPKMFREAITEPLSLHSADLSVIPSLEDAVDRVLNLPSVASKSFLITIGDRTVTGLIDRDQFVGPWQVPVADVGVTATSLGDKVIKTGEALAMGERPTNALISAAASAKLAVSESLLNLLASDVKSLTHVKLSANWMSPASHKGEGSKLYEAVQAIGLDLCPAIGVSIPVGKDSMSMKMKWDDKEVTAPLSLNVTAFGPVNDTSNTWTPQLTKVDNSVLVLVDVAALQSEKAMGASALLQVYNQIGNVSPTVYDNTVFKGLLESILELHKTDLVLSYHDRSDGGLLVTLFEMAFASRSGLNITLSGTEDPLVQLFNEELGCVFQVEESKLGDFYSVFADHGISQEYISVVGKPNFKSQEIVITGSDAKTLFSGKRSSLQQKWSSTSYAIQKLRDNPRTADEEFAAINDDNDPGIHYSLTYNPRDDLGVRAELSDVRPRVAILREQGVNGQMEMGWCFEQAGFTAIDVTMTDLLEGRFHLKDFVGLAACGGFSYGDVLGAGAGWAKSVLYHADVREQFVDFFQRREDTFAFGACNGCQFLSRLKDIIPGCSNWPSFERNVSEQYEARVCMVEVVSESSIFLTGMRGSQLPIAVAHGEGNATFNSGEQLTSFETENLSSVRYLDNYGNVTTTFPFNPNGSANGIAGIQSPNGRVLAMMPHPERVCRLEANSWYPSEKYAEWGGYGPWIRLFKSARKWVG</sequence>
<reference evidence="23 24" key="1">
    <citation type="journal article" date="2011" name="Proc. Natl. Acad. Sci. U.S.A.">
        <title>Evolutionary erosion of yeast sex chromosomes by mating-type switching accidents.</title>
        <authorList>
            <person name="Gordon J.L."/>
            <person name="Armisen D."/>
            <person name="Proux-Wera E."/>
            <person name="Oheigeartaigh S.S."/>
            <person name="Byrne K.P."/>
            <person name="Wolfe K.H."/>
        </authorList>
    </citation>
    <scope>NUCLEOTIDE SEQUENCE [LARGE SCALE GENOMIC DNA]</scope>
    <source>
        <strain evidence="24">ATCC MYA-139 / BCRC 22969 / CBS 8797 / CCRC 22969 / KCTC 17520 / NBRC 10181 / NCYC 3082</strain>
    </source>
</reference>
<comment type="similarity">
    <text evidence="3">In the N-terminal section; belongs to the FGAMS family.</text>
</comment>
<dbReference type="GO" id="GO:0005737">
    <property type="term" value="C:cytoplasm"/>
    <property type="evidence" value="ECO:0007669"/>
    <property type="project" value="UniProtKB-SubCell"/>
</dbReference>
<comment type="pathway">
    <text evidence="2">Purine metabolism; IMP biosynthesis via de novo pathway; 5-amino-1-(5-phospho-D-ribosyl)imidazole from N(2)-formyl-N(1)-(5-phospho-D-ribosyl)glycinamide: step 1/2.</text>
</comment>
<evidence type="ECO:0000256" key="3">
    <source>
        <dbReference type="ARBA" id="ARBA00008608"/>
    </source>
</evidence>
<dbReference type="InterPro" id="IPR036921">
    <property type="entry name" value="PurM-like_N_sf"/>
</dbReference>
<dbReference type="InterPro" id="IPR055181">
    <property type="entry name" value="FGAR-AT_PurM_N-like"/>
</dbReference>
<feature type="region of interest" description="Disordered" evidence="18">
    <location>
        <begin position="343"/>
        <end position="367"/>
    </location>
</feature>
<dbReference type="Gene3D" id="3.30.1330.10">
    <property type="entry name" value="PurM-like, N-terminal domain"/>
    <property type="match status" value="2"/>
</dbReference>
<dbReference type="HOGENOM" id="CLU_001031_0_2_1"/>
<dbReference type="FunFam" id="1.10.8.750:FF:000002">
    <property type="entry name" value="Phosphoribosylformylglycinamidine synthase"/>
    <property type="match status" value="1"/>
</dbReference>
<accession>J7S622</accession>
<dbReference type="FunFam" id="3.90.650.10:FF:000002">
    <property type="entry name" value="Phosphoribosylformylglycinamidine synthase"/>
    <property type="match status" value="1"/>
</dbReference>
<dbReference type="CDD" id="cd02204">
    <property type="entry name" value="PurL_repeat2"/>
    <property type="match status" value="1"/>
</dbReference>
<keyword evidence="7" id="KW-0479">Metal-binding</keyword>
<dbReference type="OrthoDB" id="6666987at2759"/>
<keyword evidence="10" id="KW-0067">ATP-binding</keyword>
<keyword evidence="6" id="KW-0436">Ligase</keyword>
<dbReference type="InterPro" id="IPR010918">
    <property type="entry name" value="PurM-like_C_dom"/>
</dbReference>
<keyword evidence="5" id="KW-0963">Cytoplasm</keyword>
<feature type="domain" description="FGAR-AT PurM N-terminal-like" evidence="22">
    <location>
        <begin position="693"/>
        <end position="850"/>
    </location>
</feature>
<dbReference type="SMART" id="SM01211">
    <property type="entry name" value="GATase_5"/>
    <property type="match status" value="1"/>
</dbReference>
<keyword evidence="8" id="KW-0547">Nucleotide-binding</keyword>
<dbReference type="GO" id="GO:0046872">
    <property type="term" value="F:metal ion binding"/>
    <property type="evidence" value="ECO:0007669"/>
    <property type="project" value="UniProtKB-KW"/>
</dbReference>
<dbReference type="FunFam" id="3.30.1330.10:FF:000002">
    <property type="entry name" value="Phosphoribosylformylglycinamidine synthase"/>
    <property type="match status" value="1"/>
</dbReference>
<evidence type="ECO:0000256" key="15">
    <source>
        <dbReference type="ARBA" id="ARBA00052585"/>
    </source>
</evidence>
<dbReference type="UniPathway" id="UPA00074">
    <property type="reaction ID" value="UER00128"/>
</dbReference>
<comment type="subcellular location">
    <subcellularLocation>
        <location evidence="1">Cytoplasm</location>
    </subcellularLocation>
</comment>
<dbReference type="EC" id="6.3.5.3" evidence="4"/>
<evidence type="ECO:0000259" key="22">
    <source>
        <dbReference type="Pfam" id="PF22689"/>
    </source>
</evidence>
<evidence type="ECO:0000256" key="8">
    <source>
        <dbReference type="ARBA" id="ARBA00022741"/>
    </source>
</evidence>
<dbReference type="eggNOG" id="KOG1907">
    <property type="taxonomic scope" value="Eukaryota"/>
</dbReference>
<gene>
    <name evidence="23" type="primary">KNAG0D04130</name>
    <name evidence="23" type="ordered locus">KNAG_0D04130</name>
</gene>
<evidence type="ECO:0000256" key="16">
    <source>
        <dbReference type="ARBA" id="ARBA00057317"/>
    </source>
</evidence>
<dbReference type="NCBIfam" id="TIGR01735">
    <property type="entry name" value="FGAM_synt"/>
    <property type="match status" value="1"/>
</dbReference>
<dbReference type="GO" id="GO:0006189">
    <property type="term" value="P:'de novo' IMP biosynthetic process"/>
    <property type="evidence" value="ECO:0007669"/>
    <property type="project" value="UniProtKB-UniPathway"/>
</dbReference>
<evidence type="ECO:0000256" key="1">
    <source>
        <dbReference type="ARBA" id="ARBA00004496"/>
    </source>
</evidence>
<evidence type="ECO:0000256" key="4">
    <source>
        <dbReference type="ARBA" id="ARBA00012747"/>
    </source>
</evidence>
<dbReference type="InterPro" id="IPR040707">
    <property type="entry name" value="FGAR-AT_N"/>
</dbReference>
<evidence type="ECO:0000256" key="14">
    <source>
        <dbReference type="ARBA" id="ARBA00032632"/>
    </source>
</evidence>
<dbReference type="SUPFAM" id="SSF109736">
    <property type="entry name" value="FGAM synthase PurL, linker domain"/>
    <property type="match status" value="1"/>
</dbReference>
<dbReference type="Pfam" id="PF22689">
    <property type="entry name" value="FGAR-AT_PurM_N-like"/>
    <property type="match status" value="1"/>
</dbReference>
<keyword evidence="12" id="KW-0315">Glutamine amidotransferase</keyword>
<evidence type="ECO:0000256" key="2">
    <source>
        <dbReference type="ARBA" id="ARBA00004920"/>
    </source>
</evidence>
<dbReference type="PANTHER" id="PTHR10099:SF1">
    <property type="entry name" value="PHOSPHORIBOSYLFORMYLGLYCINAMIDINE SYNTHASE"/>
    <property type="match status" value="1"/>
</dbReference>
<dbReference type="NCBIfam" id="NF003672">
    <property type="entry name" value="PRK05297.1"/>
    <property type="match status" value="1"/>
</dbReference>
<keyword evidence="9" id="KW-0658">Purine biosynthesis</keyword>
<dbReference type="CDD" id="cd02203">
    <property type="entry name" value="PurL_repeat1"/>
    <property type="match status" value="1"/>
</dbReference>
<evidence type="ECO:0000256" key="13">
    <source>
        <dbReference type="ARBA" id="ARBA00029823"/>
    </source>
</evidence>
<dbReference type="Pfam" id="PF18072">
    <property type="entry name" value="FGAR-AT_linker"/>
    <property type="match status" value="1"/>
</dbReference>
<evidence type="ECO:0000256" key="9">
    <source>
        <dbReference type="ARBA" id="ARBA00022755"/>
    </source>
</evidence>
<evidence type="ECO:0000259" key="19">
    <source>
        <dbReference type="Pfam" id="PF02769"/>
    </source>
</evidence>
<dbReference type="InterPro" id="IPR010073">
    <property type="entry name" value="PurL_large"/>
</dbReference>
<feature type="domain" description="PurM-like C-terminal" evidence="19">
    <location>
        <begin position="904"/>
        <end position="994"/>
    </location>
</feature>
<evidence type="ECO:0000256" key="17">
    <source>
        <dbReference type="ARBA" id="ARBA00071729"/>
    </source>
</evidence>
<keyword evidence="11" id="KW-0460">Magnesium</keyword>
<evidence type="ECO:0000256" key="12">
    <source>
        <dbReference type="ARBA" id="ARBA00022962"/>
    </source>
</evidence>
<evidence type="ECO:0000256" key="18">
    <source>
        <dbReference type="SAM" id="MobiDB-lite"/>
    </source>
</evidence>
<dbReference type="InterPro" id="IPR041609">
    <property type="entry name" value="PurL_linker"/>
</dbReference>
<dbReference type="SUPFAM" id="SSF56042">
    <property type="entry name" value="PurM C-terminal domain-like"/>
    <property type="match status" value="2"/>
</dbReference>
<dbReference type="GeneID" id="34525848"/>
<dbReference type="InterPro" id="IPR029062">
    <property type="entry name" value="Class_I_gatase-like"/>
</dbReference>
<dbReference type="Gene3D" id="3.40.50.880">
    <property type="match status" value="1"/>
</dbReference>
<dbReference type="Pfam" id="PF18076">
    <property type="entry name" value="FGAR-AT_N"/>
    <property type="match status" value="1"/>
</dbReference>
<evidence type="ECO:0000256" key="6">
    <source>
        <dbReference type="ARBA" id="ARBA00022598"/>
    </source>
</evidence>
<dbReference type="PANTHER" id="PTHR10099">
    <property type="entry name" value="PHOSPHORIBOSYLFORMYLGLYCINAMIDINE SYNTHASE"/>
    <property type="match status" value="1"/>
</dbReference>
<protein>
    <recommendedName>
        <fullName evidence="17">Phosphoribosylformylglycinamidine synthase</fullName>
        <ecNumber evidence="4">6.3.5.3</ecNumber>
    </recommendedName>
    <alternativeName>
        <fullName evidence="14">Formylglycinamide ribonucleotide amidotransferase</fullName>
    </alternativeName>
    <alternativeName>
        <fullName evidence="13">Formylglycinamide ribotide amidotransferase</fullName>
    </alternativeName>
</protein>
<dbReference type="Pfam" id="PF02769">
    <property type="entry name" value="AIRS_C"/>
    <property type="match status" value="2"/>
</dbReference>
<proteinExistence type="inferred from homology"/>
<evidence type="ECO:0000259" key="20">
    <source>
        <dbReference type="Pfam" id="PF18072"/>
    </source>
</evidence>